<sequence length="173" mass="18530">MLMFKALAAAVLATMVMANPMPAEPLGLSLRDSTAEDALYDPTENELDGLTDEEKYLSSNATALAEAEERGVCYVRAFSGEDCAASNGKRGPIHIYNDQQGCKGCVHTDDRHSFVISKSCGGGAMSVFSGSNCGFPYSCIGGDRSYKHAQGERTCRDVNTGMNWKSMAFSISN</sequence>
<organism evidence="2 3">
    <name type="scientific">Seiridium cardinale</name>
    <dbReference type="NCBI Taxonomy" id="138064"/>
    <lineage>
        <taxon>Eukaryota</taxon>
        <taxon>Fungi</taxon>
        <taxon>Dikarya</taxon>
        <taxon>Ascomycota</taxon>
        <taxon>Pezizomycotina</taxon>
        <taxon>Sordariomycetes</taxon>
        <taxon>Xylariomycetidae</taxon>
        <taxon>Amphisphaeriales</taxon>
        <taxon>Sporocadaceae</taxon>
        <taxon>Seiridium</taxon>
    </lineage>
</organism>
<protein>
    <submittedName>
        <fullName evidence="2">Uncharacterized protein</fullName>
    </submittedName>
</protein>
<gene>
    <name evidence="2" type="ORF">SCAR479_03684</name>
</gene>
<evidence type="ECO:0000313" key="2">
    <source>
        <dbReference type="EMBL" id="KAK9779618.1"/>
    </source>
</evidence>
<accession>A0ABR2Y0L9</accession>
<evidence type="ECO:0000256" key="1">
    <source>
        <dbReference type="SAM" id="SignalP"/>
    </source>
</evidence>
<name>A0ABR2Y0L9_9PEZI</name>
<evidence type="ECO:0000313" key="3">
    <source>
        <dbReference type="Proteomes" id="UP001465668"/>
    </source>
</evidence>
<keyword evidence="3" id="KW-1185">Reference proteome</keyword>
<comment type="caution">
    <text evidence="2">The sequence shown here is derived from an EMBL/GenBank/DDBJ whole genome shotgun (WGS) entry which is preliminary data.</text>
</comment>
<dbReference type="Proteomes" id="UP001465668">
    <property type="component" value="Unassembled WGS sequence"/>
</dbReference>
<feature type="chain" id="PRO_5046617214" evidence="1">
    <location>
        <begin position="19"/>
        <end position="173"/>
    </location>
</feature>
<dbReference type="EMBL" id="JARVKM010000010">
    <property type="protein sequence ID" value="KAK9779618.1"/>
    <property type="molecule type" value="Genomic_DNA"/>
</dbReference>
<proteinExistence type="predicted"/>
<keyword evidence="1" id="KW-0732">Signal</keyword>
<feature type="signal peptide" evidence="1">
    <location>
        <begin position="1"/>
        <end position="18"/>
    </location>
</feature>
<reference evidence="2 3" key="1">
    <citation type="submission" date="2024-02" db="EMBL/GenBank/DDBJ databases">
        <title>First draft genome assembly of two strains of Seiridium cardinale.</title>
        <authorList>
            <person name="Emiliani G."/>
            <person name="Scali E."/>
        </authorList>
    </citation>
    <scope>NUCLEOTIDE SEQUENCE [LARGE SCALE GENOMIC DNA]</scope>
    <source>
        <strain evidence="2 3">BM-138-000479</strain>
    </source>
</reference>